<gene>
    <name evidence="2" type="ORF">ADUPG1_010717</name>
</gene>
<proteinExistence type="predicted"/>
<name>A0ABQ5JWK9_9EUKA</name>
<protein>
    <submittedName>
        <fullName evidence="2">Uncharacterized protein</fullName>
    </submittedName>
</protein>
<feature type="transmembrane region" description="Helical" evidence="1">
    <location>
        <begin position="133"/>
        <end position="153"/>
    </location>
</feature>
<reference evidence="2" key="1">
    <citation type="submission" date="2022-03" db="EMBL/GenBank/DDBJ databases">
        <title>Draft genome sequence of Aduncisulcus paluster, a free-living microaerophilic Fornicata.</title>
        <authorList>
            <person name="Yuyama I."/>
            <person name="Kume K."/>
            <person name="Tamura T."/>
            <person name="Inagaki Y."/>
            <person name="Hashimoto T."/>
        </authorList>
    </citation>
    <scope>NUCLEOTIDE SEQUENCE</scope>
    <source>
        <strain evidence="2">NY0171</strain>
    </source>
</reference>
<evidence type="ECO:0000313" key="3">
    <source>
        <dbReference type="Proteomes" id="UP001057375"/>
    </source>
</evidence>
<organism evidence="2 3">
    <name type="scientific">Aduncisulcus paluster</name>
    <dbReference type="NCBI Taxonomy" id="2918883"/>
    <lineage>
        <taxon>Eukaryota</taxon>
        <taxon>Metamonada</taxon>
        <taxon>Carpediemonas-like organisms</taxon>
        <taxon>Aduncisulcus</taxon>
    </lineage>
</organism>
<dbReference type="Proteomes" id="UP001057375">
    <property type="component" value="Unassembled WGS sequence"/>
</dbReference>
<keyword evidence="3" id="KW-1185">Reference proteome</keyword>
<keyword evidence="1" id="KW-1133">Transmembrane helix</keyword>
<evidence type="ECO:0000313" key="2">
    <source>
        <dbReference type="EMBL" id="GKT15469.1"/>
    </source>
</evidence>
<keyword evidence="1" id="KW-0812">Transmembrane</keyword>
<comment type="caution">
    <text evidence="2">The sequence shown here is derived from an EMBL/GenBank/DDBJ whole genome shotgun (WGS) entry which is preliminary data.</text>
</comment>
<keyword evidence="1" id="KW-0472">Membrane</keyword>
<accession>A0ABQ5JWK9</accession>
<dbReference type="EMBL" id="BQXS01011676">
    <property type="protein sequence ID" value="GKT15469.1"/>
    <property type="molecule type" value="Genomic_DNA"/>
</dbReference>
<evidence type="ECO:0000256" key="1">
    <source>
        <dbReference type="SAM" id="Phobius"/>
    </source>
</evidence>
<sequence>MQVLKFATNNLCFRASDEYIGTYLKTSYFPDLDIDYCSFSPQLTCMCDPVPTFTNNQVCNNVKGNIWAVECAYDYYFNYNTETCDKDDTGTCAKCPDKHKQCEKKGDSVSCGTCRESYSETFDCRLSLHASEALIVFIVLVCIVVVVILVASLTHCFNERKCCFVHRMYDKLYKGEGDLSLESASIEGISRKDKKRRKKARRSFTSEQSELLSSLFDVTEKSDQSLLTDSSYSE</sequence>